<dbReference type="EMBL" id="JAWXXP010000001">
    <property type="protein sequence ID" value="MDX5990529.1"/>
    <property type="molecule type" value="Genomic_DNA"/>
</dbReference>
<dbReference type="RefSeq" id="WP_238380564.1">
    <property type="nucleotide sequence ID" value="NZ_CBCSET010000001.1"/>
</dbReference>
<keyword evidence="2" id="KW-1185">Reference proteome</keyword>
<evidence type="ECO:0000313" key="2">
    <source>
        <dbReference type="Proteomes" id="UP001278050"/>
    </source>
</evidence>
<protein>
    <submittedName>
        <fullName evidence="1">Three component ABC system middle component</fullName>
    </submittedName>
</protein>
<organism evidence="1 2">
    <name type="scientific">Ectopseudomonas alcaliphila</name>
    <dbReference type="NCBI Taxonomy" id="101564"/>
    <lineage>
        <taxon>Bacteria</taxon>
        <taxon>Pseudomonadati</taxon>
        <taxon>Pseudomonadota</taxon>
        <taxon>Gammaproteobacteria</taxon>
        <taxon>Pseudomonadales</taxon>
        <taxon>Pseudomonadaceae</taxon>
        <taxon>Ectopseudomonas</taxon>
    </lineage>
</organism>
<reference evidence="1 2" key="1">
    <citation type="submission" date="2023-11" db="EMBL/GenBank/DDBJ databases">
        <title>MicrobeMod: A computational toolkit for identifying prokaryotic methylation and restriction-modification with nanopore sequencing.</title>
        <authorList>
            <person name="Crits-Christoph A."/>
            <person name="Kang S.C."/>
            <person name="Lee H."/>
            <person name="Ostrov N."/>
        </authorList>
    </citation>
    <scope>NUCLEOTIDE SEQUENCE [LARGE SCALE GENOMIC DNA]</scope>
    <source>
        <strain evidence="1 2">ATCC BAA-571</strain>
    </source>
</reference>
<name>A0ABU4PRH4_9GAMM</name>
<dbReference type="Proteomes" id="UP001278050">
    <property type="component" value="Unassembled WGS sequence"/>
</dbReference>
<gene>
    <name evidence="1" type="ORF">SIM71_00495</name>
</gene>
<comment type="caution">
    <text evidence="1">The sequence shown here is derived from an EMBL/GenBank/DDBJ whole genome shotgun (WGS) entry which is preliminary data.</text>
</comment>
<sequence>MENSVIQTPETTNKGFWDGYNNVGIGVVAIASVLNHIGSLSVPKALLIIPMIVHRPTLAYMASKVTLERGSAALASGHPQLFVNFNERFESNLPLSVNSIQLLVHLGYAKLGEELVRKRRLTIDQGLGQRAKKIDLASDKISELLLEPEEELYLNFRVQL</sequence>
<dbReference type="Pfam" id="PF20131">
    <property type="entry name" value="MC3"/>
    <property type="match status" value="1"/>
</dbReference>
<evidence type="ECO:0000313" key="1">
    <source>
        <dbReference type="EMBL" id="MDX5990529.1"/>
    </source>
</evidence>
<accession>A0ABU4PRH4</accession>
<proteinExistence type="predicted"/>
<dbReference type="InterPro" id="IPR045390">
    <property type="entry name" value="ABC-3C_MC3"/>
</dbReference>